<accession>A0A023D271</accession>
<dbReference type="EMBL" id="BAND01000016">
    <property type="protein sequence ID" value="GAJ28222.1"/>
    <property type="molecule type" value="Genomic_DNA"/>
</dbReference>
<evidence type="ECO:0000313" key="3">
    <source>
        <dbReference type="Proteomes" id="UP000019760"/>
    </source>
</evidence>
<keyword evidence="3" id="KW-1185">Reference proteome</keyword>
<feature type="chain" id="PRO_5030001286" description="DUF1134 domain-containing protein" evidence="1">
    <location>
        <begin position="29"/>
        <end position="152"/>
    </location>
</feature>
<dbReference type="Proteomes" id="UP000019760">
    <property type="component" value="Unassembled WGS sequence"/>
</dbReference>
<keyword evidence="1" id="KW-0732">Signal</keyword>
<reference evidence="3" key="1">
    <citation type="journal article" date="2014" name="FEMS Microbiol. Lett.">
        <title>Draft Genomic DNA Sequence of the Facultatively Methylotrophic Bacterium Acidomonas methanolica type strain MB58.</title>
        <authorList>
            <person name="Higashiura N."/>
            <person name="Hadano H."/>
            <person name="Hirakawa H."/>
            <person name="Matsutani M."/>
            <person name="Takabe S."/>
            <person name="Matsushita K."/>
            <person name="Azuma Y."/>
        </authorList>
    </citation>
    <scope>NUCLEOTIDE SEQUENCE [LARGE SCALE GENOMIC DNA]</scope>
    <source>
        <strain evidence="3">MB58</strain>
    </source>
</reference>
<gene>
    <name evidence="2" type="ORF">Amme_016_005</name>
</gene>
<evidence type="ECO:0000256" key="1">
    <source>
        <dbReference type="SAM" id="SignalP"/>
    </source>
</evidence>
<dbReference type="RefSeq" id="WP_239641559.1">
    <property type="nucleotide sequence ID" value="NZ_BAND01000016.1"/>
</dbReference>
<evidence type="ECO:0000313" key="2">
    <source>
        <dbReference type="EMBL" id="GAJ28222.1"/>
    </source>
</evidence>
<sequence>MNGILARGATLAALGMIAAAPTFTPAVAKDTMGTPSGTITLTAQSADVGVGYSWGEGVLRYDHHSYKFKVSGADIAALGYSKVVSHGTVYNLKHLHDFDGTYGALAGEATLDKGLGGAVLSNTNGVRLKMDSAAKGARLAAGAQGLTFTLEN</sequence>
<evidence type="ECO:0008006" key="4">
    <source>
        <dbReference type="Google" id="ProtNLM"/>
    </source>
</evidence>
<comment type="caution">
    <text evidence="2">The sequence shown here is derived from an EMBL/GenBank/DDBJ whole genome shotgun (WGS) entry which is preliminary data.</text>
</comment>
<reference evidence="2 3" key="2">
    <citation type="journal article" date="2014" name="FEMS Microbiol. Lett.">
        <title>Draft genomic DNA sequence of the facultatively methylotrophic bacterium Acidomonas methanolica type strain MB58.</title>
        <authorList>
            <person name="Higashiura N."/>
            <person name="Hadano H."/>
            <person name="Hirakawa H."/>
            <person name="Matsutani M."/>
            <person name="Takabe S."/>
            <person name="Matsushita K."/>
            <person name="Azuma Y."/>
        </authorList>
    </citation>
    <scope>NUCLEOTIDE SEQUENCE [LARGE SCALE GENOMIC DNA]</scope>
    <source>
        <strain evidence="2 3">MB58</strain>
    </source>
</reference>
<dbReference type="AlphaFoldDB" id="A0A023D271"/>
<proteinExistence type="predicted"/>
<organism evidence="2 3">
    <name type="scientific">Acidomonas methanolica NBRC 104435</name>
    <dbReference type="NCBI Taxonomy" id="1231351"/>
    <lineage>
        <taxon>Bacteria</taxon>
        <taxon>Pseudomonadati</taxon>
        <taxon>Pseudomonadota</taxon>
        <taxon>Alphaproteobacteria</taxon>
        <taxon>Acetobacterales</taxon>
        <taxon>Acetobacteraceae</taxon>
        <taxon>Acidomonas</taxon>
    </lineage>
</organism>
<protein>
    <recommendedName>
        <fullName evidence="4">DUF1134 domain-containing protein</fullName>
    </recommendedName>
</protein>
<feature type="signal peptide" evidence="1">
    <location>
        <begin position="1"/>
        <end position="28"/>
    </location>
</feature>
<name>A0A023D271_ACIMT</name>